<dbReference type="Proteomes" id="UP000824125">
    <property type="component" value="Unassembled WGS sequence"/>
</dbReference>
<reference evidence="2" key="2">
    <citation type="journal article" date="2021" name="PeerJ">
        <title>Extensive microbial diversity within the chicken gut microbiome revealed by metagenomics and culture.</title>
        <authorList>
            <person name="Gilroy R."/>
            <person name="Ravi A."/>
            <person name="Getino M."/>
            <person name="Pursley I."/>
            <person name="Horton D.L."/>
            <person name="Alikhan N.F."/>
            <person name="Baker D."/>
            <person name="Gharbi K."/>
            <person name="Hall N."/>
            <person name="Watson M."/>
            <person name="Adriaenssens E.M."/>
            <person name="Foster-Nyarko E."/>
            <person name="Jarju S."/>
            <person name="Secka A."/>
            <person name="Antonio M."/>
            <person name="Oren A."/>
            <person name="Chaudhuri R.R."/>
            <person name="La Ragione R."/>
            <person name="Hildebrand F."/>
            <person name="Pallen M.J."/>
        </authorList>
    </citation>
    <scope>NUCLEOTIDE SEQUENCE</scope>
    <source>
        <strain evidence="2">CHK176-6737</strain>
    </source>
</reference>
<gene>
    <name evidence="2" type="ORF">IAD23_00080</name>
</gene>
<dbReference type="PROSITE" id="PS51257">
    <property type="entry name" value="PROKAR_LIPOPROTEIN"/>
    <property type="match status" value="1"/>
</dbReference>
<dbReference type="Gene3D" id="2.180.10.10">
    <property type="entry name" value="RHS repeat-associated core"/>
    <property type="match status" value="1"/>
</dbReference>
<dbReference type="AlphaFoldDB" id="A0A9D1MSY0"/>
<dbReference type="EMBL" id="DVNM01000002">
    <property type="protein sequence ID" value="HIU68340.1"/>
    <property type="molecule type" value="Genomic_DNA"/>
</dbReference>
<reference evidence="2" key="1">
    <citation type="submission" date="2020-10" db="EMBL/GenBank/DDBJ databases">
        <authorList>
            <person name="Gilroy R."/>
        </authorList>
    </citation>
    <scope>NUCLEOTIDE SEQUENCE</scope>
    <source>
        <strain evidence="2">CHK176-6737</strain>
    </source>
</reference>
<organism evidence="2 3">
    <name type="scientific">Candidatus Scybalenecus merdavium</name>
    <dbReference type="NCBI Taxonomy" id="2840939"/>
    <lineage>
        <taxon>Bacteria</taxon>
        <taxon>Bacillati</taxon>
        <taxon>Bacillota</taxon>
        <taxon>Clostridia</taxon>
        <taxon>Eubacteriales</taxon>
        <taxon>Oscillospiraceae</taxon>
        <taxon>Oscillospiraceae incertae sedis</taxon>
        <taxon>Candidatus Scybalenecus</taxon>
    </lineage>
</organism>
<protein>
    <recommendedName>
        <fullName evidence="4">YD repeat-containing protein</fullName>
    </recommendedName>
</protein>
<accession>A0A9D1MSY0</accession>
<evidence type="ECO:0000313" key="3">
    <source>
        <dbReference type="Proteomes" id="UP000824125"/>
    </source>
</evidence>
<keyword evidence="1" id="KW-0732">Signal</keyword>
<name>A0A9D1MSY0_9FIRM</name>
<evidence type="ECO:0000256" key="1">
    <source>
        <dbReference type="SAM" id="SignalP"/>
    </source>
</evidence>
<feature type="signal peptide" evidence="1">
    <location>
        <begin position="1"/>
        <end position="26"/>
    </location>
</feature>
<comment type="caution">
    <text evidence="2">The sequence shown here is derived from an EMBL/GenBank/DDBJ whole genome shotgun (WGS) entry which is preliminary data.</text>
</comment>
<sequence length="335" mass="39506">MRKLFNLTTLFVVILCVFSGCSLSDADTGSSFSILPQNETNRQIAATTYNQRQSQAGNTYYDYSFTNGDEYVNQIYILETDPGAFSDDSFVESCEQNYSNKYAYSYKDGDPASTIQIKKYTRDDEDGEPEYRDRYVYVRDFNFKDKVGTYKSYYIGTSGTEYNDLYYNYQYEDEGRLSVMSDEHEDIVRCYYDDQGVLTDRYFDYESYFYSYENDDDGRITSIRKWRGDEIIVQYNYEYDTDNRITQEICYDFDDNVQDELEERVTYSYDESGNILSIITETYDSDTESYRTTNQTFYYNDNNNLTEIITDDGEDISYTVFIYSNEPEVYSVPMG</sequence>
<proteinExistence type="predicted"/>
<evidence type="ECO:0000313" key="2">
    <source>
        <dbReference type="EMBL" id="HIU68340.1"/>
    </source>
</evidence>
<feature type="chain" id="PRO_5039600530" description="YD repeat-containing protein" evidence="1">
    <location>
        <begin position="27"/>
        <end position="335"/>
    </location>
</feature>
<evidence type="ECO:0008006" key="4">
    <source>
        <dbReference type="Google" id="ProtNLM"/>
    </source>
</evidence>